<reference evidence="1" key="1">
    <citation type="submission" date="2021-01" db="UniProtKB">
        <authorList>
            <consortium name="EnsemblMetazoa"/>
        </authorList>
    </citation>
    <scope>IDENTIFICATION</scope>
</reference>
<dbReference type="Proteomes" id="UP000594262">
    <property type="component" value="Unplaced"/>
</dbReference>
<dbReference type="PANTHER" id="PTHR46579">
    <property type="entry name" value="F5/8 TYPE C DOMAIN-CONTAINING PROTEIN-RELATED"/>
    <property type="match status" value="1"/>
</dbReference>
<evidence type="ECO:0000313" key="1">
    <source>
        <dbReference type="EnsemblMetazoa" id="CLYHEMP002621.1"/>
    </source>
</evidence>
<dbReference type="EnsemblMetazoa" id="CLYHEMT002621.1">
    <property type="protein sequence ID" value="CLYHEMP002621.1"/>
    <property type="gene ID" value="CLYHEMG002621"/>
</dbReference>
<proteinExistence type="predicted"/>
<accession>A0A7M5TVW9</accession>
<evidence type="ECO:0000313" key="2">
    <source>
        <dbReference type="Proteomes" id="UP000594262"/>
    </source>
</evidence>
<keyword evidence="2" id="KW-1185">Reference proteome</keyword>
<organism evidence="1 2">
    <name type="scientific">Clytia hemisphaerica</name>
    <dbReference type="NCBI Taxonomy" id="252671"/>
    <lineage>
        <taxon>Eukaryota</taxon>
        <taxon>Metazoa</taxon>
        <taxon>Cnidaria</taxon>
        <taxon>Hydrozoa</taxon>
        <taxon>Hydroidolina</taxon>
        <taxon>Leptothecata</taxon>
        <taxon>Obeliida</taxon>
        <taxon>Clytiidae</taxon>
        <taxon>Clytia</taxon>
    </lineage>
</organism>
<dbReference type="PANTHER" id="PTHR46579:SF2">
    <property type="entry name" value="C2H2-TYPE DOMAIN-CONTAINING PROTEIN"/>
    <property type="match status" value="1"/>
</dbReference>
<dbReference type="InterPro" id="IPR004242">
    <property type="entry name" value="Transposase_21"/>
</dbReference>
<evidence type="ECO:0008006" key="3">
    <source>
        <dbReference type="Google" id="ProtNLM"/>
    </source>
</evidence>
<name>A0A7M5TVW9_9CNID</name>
<dbReference type="OrthoDB" id="5987552at2759"/>
<dbReference type="Pfam" id="PF02992">
    <property type="entry name" value="Transposase_21"/>
    <property type="match status" value="1"/>
</dbReference>
<dbReference type="AlphaFoldDB" id="A0A7M5TVW9"/>
<sequence>NSEDDFVKYVVCTKCYKLYNYKDCIKMVQGEKVSKKCKHVAFPNHLQRQHRKQCGQLLLSKVSSPSGETKFIPFKTYCYRPIKKSIKSLLERKGFEEECEKWRERTTKENAMADVYDGEMWKRFSDPDEHDFFTKKGNYGLMLNVDWFNPYKHVKYSIGAIYLVIMNLPRSERFKPKNIILVGLIPSMAKEPANINSFLEPLVCELKEAWTDGFILKLGNAFKTFGLALLCIGCDIPACRKLCGFLGHAAVKGCSKCEKEFPGRNCGGFDRDLWRSRTNEGHRRQMEEIKRAETIGEKQRLESLYGTRYSVLTELPYVDLIKMSVVDPMHNLFLGTSKLMIKIWKENGYLDHHTFPVLQSRVDSAVVSSDVGKLPTKLESGFDGFTADELKNWTLIYSIYALKGIIPEADLECWRLFVIACTYLCARVITLEDIELADTFLLRFCRRFQRLYTSDRVTPNIHLHGHLKECLQEFGPVYSFWLFSFERYNGLLGDLPNNKKNIECQIMKRFLRDHQVMNFHDQNQVDNDFHELKRLSCDLMNRNTNRGTLNDQLSSDYIPHMMHRSRNFDFQNQKCWMELDYFRFSRKLQPYTLNEEEFRMLKMTYSSLYPTDYHNLLVPQTSWKTTELVYGENLLGSVKSRSHKSSYVSAFWASSDGSIQAPGEMYLKPVPGQIVYFIKHNVFFGDEHYPHVFAKISWFLESDKRDIFGKPVEVWDNVLTKPKGASSFMPVQRTFAKFVHFKFEKNCQKLMAVVPRAYCLRL</sequence>
<protein>
    <recommendedName>
        <fullName evidence="3">Transposase domain-containing protein</fullName>
    </recommendedName>
</protein>